<comment type="caution">
    <text evidence="11">The sequence shown here is derived from an EMBL/GenBank/DDBJ whole genome shotgun (WGS) entry which is preliminary data.</text>
</comment>
<dbReference type="PRINTS" id="PR00385">
    <property type="entry name" value="P450"/>
</dbReference>
<feature type="binding site" description="axial binding residue" evidence="9">
    <location>
        <position position="410"/>
    </location>
    <ligand>
        <name>heme</name>
        <dbReference type="ChEBI" id="CHEBI:30413"/>
    </ligand>
    <ligandPart>
        <name>Fe</name>
        <dbReference type="ChEBI" id="CHEBI:18248"/>
    </ligandPart>
</feature>
<dbReference type="PANTHER" id="PTHR46300">
    <property type="entry name" value="P450, PUTATIVE (EUROFUNG)-RELATED-RELATED"/>
    <property type="match status" value="1"/>
</dbReference>
<dbReference type="AlphaFoldDB" id="A0A8H7HIS3"/>
<dbReference type="Gene3D" id="1.10.630.10">
    <property type="entry name" value="Cytochrome P450"/>
    <property type="match status" value="1"/>
</dbReference>
<comment type="similarity">
    <text evidence="3 10">Belongs to the cytochrome P450 family.</text>
</comment>
<evidence type="ECO:0000256" key="9">
    <source>
        <dbReference type="PIRSR" id="PIRSR602401-1"/>
    </source>
</evidence>
<dbReference type="OrthoDB" id="1103324at2759"/>
<evidence type="ECO:0000256" key="1">
    <source>
        <dbReference type="ARBA" id="ARBA00001971"/>
    </source>
</evidence>
<name>A0A8H7HIS3_9AGAM</name>
<evidence type="ECO:0000256" key="2">
    <source>
        <dbReference type="ARBA" id="ARBA00005179"/>
    </source>
</evidence>
<comment type="cofactor">
    <cofactor evidence="1 9">
        <name>heme</name>
        <dbReference type="ChEBI" id="CHEBI:30413"/>
    </cofactor>
</comment>
<evidence type="ECO:0000256" key="6">
    <source>
        <dbReference type="ARBA" id="ARBA00023002"/>
    </source>
</evidence>
<organism evidence="11 12">
    <name type="scientific">Rhizoctonia solani</name>
    <dbReference type="NCBI Taxonomy" id="456999"/>
    <lineage>
        <taxon>Eukaryota</taxon>
        <taxon>Fungi</taxon>
        <taxon>Dikarya</taxon>
        <taxon>Basidiomycota</taxon>
        <taxon>Agaricomycotina</taxon>
        <taxon>Agaricomycetes</taxon>
        <taxon>Cantharellales</taxon>
        <taxon>Ceratobasidiaceae</taxon>
        <taxon>Rhizoctonia</taxon>
    </lineage>
</organism>
<keyword evidence="7 9" id="KW-0408">Iron</keyword>
<dbReference type="SUPFAM" id="SSF48264">
    <property type="entry name" value="Cytochrome P450"/>
    <property type="match status" value="1"/>
</dbReference>
<dbReference type="InterPro" id="IPR017972">
    <property type="entry name" value="Cyt_P450_CS"/>
</dbReference>
<comment type="pathway">
    <text evidence="2">Secondary metabolite biosynthesis.</text>
</comment>
<dbReference type="Proteomes" id="UP000602905">
    <property type="component" value="Unassembled WGS sequence"/>
</dbReference>
<evidence type="ECO:0000256" key="7">
    <source>
        <dbReference type="ARBA" id="ARBA00023004"/>
    </source>
</evidence>
<dbReference type="InterPro" id="IPR050364">
    <property type="entry name" value="Cytochrome_P450_fung"/>
</dbReference>
<keyword evidence="4 9" id="KW-0349">Heme</keyword>
<evidence type="ECO:0000256" key="10">
    <source>
        <dbReference type="RuleBase" id="RU000461"/>
    </source>
</evidence>
<evidence type="ECO:0000313" key="12">
    <source>
        <dbReference type="Proteomes" id="UP000602905"/>
    </source>
</evidence>
<dbReference type="Pfam" id="PF00067">
    <property type="entry name" value="p450"/>
    <property type="match status" value="1"/>
</dbReference>
<sequence>MPSTEHLILYASLSLLASALLRRRNLVAQGLQFIHKKTRPPSTWSLPILGDVVYLRLFGYDFVILNSANAAIDLLEKRSRIYSDRLSPPMFKDPSLLNWSGNAVLLGYSDLWRNYRRIFNNWLGSRAVTQFHQLKESQAQRMLQRLVNICDDVNPFEEVKRTIYYTIASSTLRLAYGYKLQSDDDVILQNINQTAHYTAQAAMFTSTGWKRTAREWRAFKDNAQSIPYEWTKAQLAAGTAEPSILSMLLQDSHLTSSLSPKAKEICLKEISMMIVAAGTDTTSTALVSFVAAIVLNPHVQAKAQKEIDDVLGFTSLPKISDRERLPYVRNLIQEVLRWLPPVPAGVPHASWKDDSYRDYEIERGTVVIGNIWAMTRDESVYRDPETFDPDRFICSTVPYPPAFGWGRRRCAGIHFAEASLFITVATLLAFFEFSKKKDTHGQEITPQLEFASNSLVMELKPFDFEVKFRSDIHRQMILEQGGA</sequence>
<reference evidence="11" key="1">
    <citation type="submission" date="2020-09" db="EMBL/GenBank/DDBJ databases">
        <title>Comparative genome analyses of four rice-infecting Rhizoctonia solani isolates reveal extensive enrichment of homogalacturonan modification genes.</title>
        <authorList>
            <person name="Lee D.-Y."/>
            <person name="Jeon J."/>
            <person name="Kim K.-T."/>
            <person name="Cheong K."/>
            <person name="Song H."/>
            <person name="Choi G."/>
            <person name="Ko J."/>
            <person name="Opiyo S.O."/>
            <person name="Zuo S."/>
            <person name="Madhav S."/>
            <person name="Lee Y.-H."/>
            <person name="Wang G.-L."/>
        </authorList>
    </citation>
    <scope>NUCLEOTIDE SEQUENCE</scope>
    <source>
        <strain evidence="11">AG1-IA WGL</strain>
    </source>
</reference>
<dbReference type="InterPro" id="IPR001128">
    <property type="entry name" value="Cyt_P450"/>
</dbReference>
<keyword evidence="6 10" id="KW-0560">Oxidoreductase</keyword>
<evidence type="ECO:0000256" key="3">
    <source>
        <dbReference type="ARBA" id="ARBA00010617"/>
    </source>
</evidence>
<dbReference type="CDD" id="cd11065">
    <property type="entry name" value="CYP64-like"/>
    <property type="match status" value="1"/>
</dbReference>
<dbReference type="PANTHER" id="PTHR46300:SF7">
    <property type="entry name" value="P450, PUTATIVE (EUROFUNG)-RELATED"/>
    <property type="match status" value="1"/>
</dbReference>
<accession>A0A8H7HIS3</accession>
<keyword evidence="5 9" id="KW-0479">Metal-binding</keyword>
<feature type="non-terminal residue" evidence="11">
    <location>
        <position position="483"/>
    </location>
</feature>
<evidence type="ECO:0000256" key="8">
    <source>
        <dbReference type="ARBA" id="ARBA00023033"/>
    </source>
</evidence>
<dbReference type="GO" id="GO:0004497">
    <property type="term" value="F:monooxygenase activity"/>
    <property type="evidence" value="ECO:0007669"/>
    <property type="project" value="UniProtKB-KW"/>
</dbReference>
<dbReference type="GO" id="GO:0005506">
    <property type="term" value="F:iron ion binding"/>
    <property type="evidence" value="ECO:0007669"/>
    <property type="project" value="InterPro"/>
</dbReference>
<gene>
    <name evidence="11" type="ORF">RHS03_08506</name>
</gene>
<proteinExistence type="inferred from homology"/>
<dbReference type="PROSITE" id="PS00086">
    <property type="entry name" value="CYTOCHROME_P450"/>
    <property type="match status" value="1"/>
</dbReference>
<dbReference type="InterPro" id="IPR002401">
    <property type="entry name" value="Cyt_P450_E_grp-I"/>
</dbReference>
<dbReference type="GO" id="GO:0020037">
    <property type="term" value="F:heme binding"/>
    <property type="evidence" value="ECO:0007669"/>
    <property type="project" value="InterPro"/>
</dbReference>
<protein>
    <submittedName>
        <fullName evidence="11">Cytochrome p450</fullName>
    </submittedName>
</protein>
<dbReference type="GO" id="GO:0016705">
    <property type="term" value="F:oxidoreductase activity, acting on paired donors, with incorporation or reduction of molecular oxygen"/>
    <property type="evidence" value="ECO:0007669"/>
    <property type="project" value="InterPro"/>
</dbReference>
<evidence type="ECO:0000256" key="5">
    <source>
        <dbReference type="ARBA" id="ARBA00022723"/>
    </source>
</evidence>
<keyword evidence="8 10" id="KW-0503">Monooxygenase</keyword>
<evidence type="ECO:0000256" key="4">
    <source>
        <dbReference type="ARBA" id="ARBA00022617"/>
    </source>
</evidence>
<dbReference type="InterPro" id="IPR036396">
    <property type="entry name" value="Cyt_P450_sf"/>
</dbReference>
<dbReference type="PRINTS" id="PR00463">
    <property type="entry name" value="EP450I"/>
</dbReference>
<dbReference type="EMBL" id="JACYCD010000473">
    <property type="protein sequence ID" value="KAF8693042.1"/>
    <property type="molecule type" value="Genomic_DNA"/>
</dbReference>
<evidence type="ECO:0000313" key="11">
    <source>
        <dbReference type="EMBL" id="KAF8693042.1"/>
    </source>
</evidence>